<evidence type="ECO:0000313" key="3">
    <source>
        <dbReference type="Proteomes" id="UP000032633"/>
    </source>
</evidence>
<reference evidence="3" key="2">
    <citation type="submission" date="2015-03" db="EMBL/GenBank/DDBJ databases">
        <title>Genome sequence of Paenibacillus beijingensis strain DSM 24997T.</title>
        <authorList>
            <person name="Kwak Y."/>
            <person name="Shin J.-H."/>
        </authorList>
    </citation>
    <scope>NUCLEOTIDE SEQUENCE [LARGE SCALE GENOMIC DNA]</scope>
    <source>
        <strain evidence="3">DSM 24997</strain>
    </source>
</reference>
<feature type="domain" description="AB hydrolase-1" evidence="1">
    <location>
        <begin position="33"/>
        <end position="257"/>
    </location>
</feature>
<dbReference type="SUPFAM" id="SSF53474">
    <property type="entry name" value="alpha/beta-Hydrolases"/>
    <property type="match status" value="1"/>
</dbReference>
<organism evidence="2 3">
    <name type="scientific">Paenibacillus beijingensis</name>
    <dbReference type="NCBI Taxonomy" id="1126833"/>
    <lineage>
        <taxon>Bacteria</taxon>
        <taxon>Bacillati</taxon>
        <taxon>Bacillota</taxon>
        <taxon>Bacilli</taxon>
        <taxon>Bacillales</taxon>
        <taxon>Paenibacillaceae</taxon>
        <taxon>Paenibacillus</taxon>
    </lineage>
</organism>
<evidence type="ECO:0000313" key="2">
    <source>
        <dbReference type="EMBL" id="AJY77669.1"/>
    </source>
</evidence>
<protein>
    <submittedName>
        <fullName evidence="2">Salicylate esterase</fullName>
    </submittedName>
</protein>
<dbReference type="Pfam" id="PF12697">
    <property type="entry name" value="Abhydrolase_6"/>
    <property type="match status" value="1"/>
</dbReference>
<dbReference type="PANTHER" id="PTHR37017:SF11">
    <property type="entry name" value="ESTERASE_LIPASE_THIOESTERASE DOMAIN-CONTAINING PROTEIN"/>
    <property type="match status" value="1"/>
</dbReference>
<dbReference type="EMBL" id="CP011058">
    <property type="protein sequence ID" value="AJY77669.1"/>
    <property type="molecule type" value="Genomic_DNA"/>
</dbReference>
<dbReference type="InterPro" id="IPR029058">
    <property type="entry name" value="AB_hydrolase_fold"/>
</dbReference>
<accession>A0A0D5NQU4</accession>
<dbReference type="KEGG" id="pbj:VN24_11545"/>
<gene>
    <name evidence="2" type="ORF">VN24_11545</name>
</gene>
<dbReference type="InterPro" id="IPR000073">
    <property type="entry name" value="AB_hydrolase_1"/>
</dbReference>
<dbReference type="PATRIC" id="fig|1126833.4.peg.2528"/>
<name>A0A0D5NQU4_9BACL</name>
<dbReference type="Proteomes" id="UP000032633">
    <property type="component" value="Chromosome"/>
</dbReference>
<sequence length="271" mass="29923">MFKPKSVKAGTAYDTAETLAAAAKTGTEQKLTFVLIHGAWADASFWDKTAAELRKAGHTVYAPEYAGHGDQYDPKVTHEQITKSVVDFITGKNLKDIVLVGHSFGGTVIQKVSEQIPDRIKRLVFFNAFVSLDGQSLVDQTPPEVQDLFQQLKDASGNNTLTMPFPLFRDTIVNTASLDLAKRIYESAKPEPAEPLFEKLDLKKFYSLNIPKSYLYLTSDTALPQGPYGWHPAQSSHLGLFRLITGEGDHMTTAYTEPKMLAEKIVAAGRD</sequence>
<dbReference type="STRING" id="1126833.VN24_11545"/>
<proteinExistence type="predicted"/>
<keyword evidence="3" id="KW-1185">Reference proteome</keyword>
<dbReference type="PANTHER" id="PTHR37017">
    <property type="entry name" value="AB HYDROLASE-1 DOMAIN-CONTAINING PROTEIN-RELATED"/>
    <property type="match status" value="1"/>
</dbReference>
<evidence type="ECO:0000259" key="1">
    <source>
        <dbReference type="Pfam" id="PF12697"/>
    </source>
</evidence>
<dbReference type="Gene3D" id="3.40.50.1820">
    <property type="entry name" value="alpha/beta hydrolase"/>
    <property type="match status" value="1"/>
</dbReference>
<dbReference type="InterPro" id="IPR052897">
    <property type="entry name" value="Sec-Metab_Biosynth_Hydrolase"/>
</dbReference>
<dbReference type="HOGENOM" id="CLU_046066_3_1_9"/>
<dbReference type="OrthoDB" id="9112061at2"/>
<dbReference type="AlphaFoldDB" id="A0A0D5NQU4"/>
<reference evidence="2 3" key="1">
    <citation type="journal article" date="2015" name="J. Biotechnol.">
        <title>Complete genome sequence of Paenibacillus beijingensis 7188(T) (=DSM 24997(T)), a novel rhizobacterium from jujube garden soil.</title>
        <authorList>
            <person name="Kwak Y."/>
            <person name="Shin J.H."/>
        </authorList>
    </citation>
    <scope>NUCLEOTIDE SEQUENCE [LARGE SCALE GENOMIC DNA]</scope>
    <source>
        <strain evidence="2 3">DSM 24997</strain>
    </source>
</reference>